<evidence type="ECO:0000313" key="3">
    <source>
        <dbReference type="Proteomes" id="UP000005237"/>
    </source>
</evidence>
<dbReference type="PANTHER" id="PTHR33939">
    <property type="entry name" value="PROTEIN CBG22215"/>
    <property type="match status" value="1"/>
</dbReference>
<reference evidence="3" key="1">
    <citation type="submission" date="2010-08" db="EMBL/GenBank/DDBJ databases">
        <authorList>
            <consortium name="Caenorhabditis japonica Sequencing Consortium"/>
            <person name="Wilson R.K."/>
        </authorList>
    </citation>
    <scope>NUCLEOTIDE SEQUENCE [LARGE SCALE GENOMIC DNA]</scope>
    <source>
        <strain evidence="3">DF5081</strain>
    </source>
</reference>
<dbReference type="Gene3D" id="3.30.420.10">
    <property type="entry name" value="Ribonuclease H-like superfamily/Ribonuclease H"/>
    <property type="match status" value="1"/>
</dbReference>
<dbReference type="GO" id="GO:0003676">
    <property type="term" value="F:nucleic acid binding"/>
    <property type="evidence" value="ECO:0007669"/>
    <property type="project" value="InterPro"/>
</dbReference>
<dbReference type="InterPro" id="IPR036397">
    <property type="entry name" value="RNaseH_sf"/>
</dbReference>
<proteinExistence type="predicted"/>
<evidence type="ECO:0000256" key="1">
    <source>
        <dbReference type="SAM" id="MobiDB-lite"/>
    </source>
</evidence>
<sequence>MNTVMSEQFIVTMFPIIKSLADAKGRPAALMLDNAPYHGRAISKVLITPPPPPTTTSRKENEGRLGNTVFYLDTEAANYGVQIIRTPLYHCFLNPIELFWARLKAFLRSIGKTSNKLPLVRQRVIDFCHDFSSTDAAALYRHVDNYVDEIRDTVRQKGAEDADEESDQECMGAGLFGDSSFDEVLESDVSEEF</sequence>
<dbReference type="EnsemblMetazoa" id="CJA17459.1">
    <property type="protein sequence ID" value="CJA17459.1"/>
    <property type="gene ID" value="WBGene00136663"/>
</dbReference>
<protein>
    <recommendedName>
        <fullName evidence="4">Tc1-like transposase DDE domain-containing protein</fullName>
    </recommendedName>
</protein>
<dbReference type="Proteomes" id="UP000005237">
    <property type="component" value="Unassembled WGS sequence"/>
</dbReference>
<feature type="region of interest" description="Disordered" evidence="1">
    <location>
        <begin position="156"/>
        <end position="193"/>
    </location>
</feature>
<organism evidence="2 3">
    <name type="scientific">Caenorhabditis japonica</name>
    <dbReference type="NCBI Taxonomy" id="281687"/>
    <lineage>
        <taxon>Eukaryota</taxon>
        <taxon>Metazoa</taxon>
        <taxon>Ecdysozoa</taxon>
        <taxon>Nematoda</taxon>
        <taxon>Chromadorea</taxon>
        <taxon>Rhabditida</taxon>
        <taxon>Rhabditina</taxon>
        <taxon>Rhabditomorpha</taxon>
        <taxon>Rhabditoidea</taxon>
        <taxon>Rhabditidae</taxon>
        <taxon>Peloderinae</taxon>
        <taxon>Caenorhabditis</taxon>
    </lineage>
</organism>
<dbReference type="AlphaFoldDB" id="A0A8R1I2K1"/>
<name>A0A8R1I2K1_CAEJA</name>
<reference evidence="2" key="2">
    <citation type="submission" date="2022-06" db="UniProtKB">
        <authorList>
            <consortium name="EnsemblMetazoa"/>
        </authorList>
    </citation>
    <scope>IDENTIFICATION</scope>
    <source>
        <strain evidence="2">DF5081</strain>
    </source>
</reference>
<evidence type="ECO:0008006" key="4">
    <source>
        <dbReference type="Google" id="ProtNLM"/>
    </source>
</evidence>
<evidence type="ECO:0000313" key="2">
    <source>
        <dbReference type="EnsemblMetazoa" id="CJA17459.1"/>
    </source>
</evidence>
<dbReference type="PANTHER" id="PTHR33939:SF1">
    <property type="entry name" value="DUF4371 DOMAIN-CONTAINING PROTEIN"/>
    <property type="match status" value="1"/>
</dbReference>
<accession>A0A8R1I2K1</accession>
<keyword evidence="3" id="KW-1185">Reference proteome</keyword>
<feature type="compositionally biased region" description="Acidic residues" evidence="1">
    <location>
        <begin position="180"/>
        <end position="193"/>
    </location>
</feature>